<dbReference type="PANTHER" id="PTHR42760:SF115">
    <property type="entry name" value="3-OXOACYL-[ACYL-CARRIER-PROTEIN] REDUCTASE FABG"/>
    <property type="match status" value="1"/>
</dbReference>
<dbReference type="InterPro" id="IPR002347">
    <property type="entry name" value="SDR_fam"/>
</dbReference>
<dbReference type="GO" id="GO:0051213">
    <property type="term" value="F:dioxygenase activity"/>
    <property type="evidence" value="ECO:0007669"/>
    <property type="project" value="UniProtKB-KW"/>
</dbReference>
<keyword evidence="2" id="KW-0560">Oxidoreductase</keyword>
<dbReference type="Pfam" id="PF13561">
    <property type="entry name" value="adh_short_C2"/>
    <property type="match status" value="1"/>
</dbReference>
<organism evidence="4 5">
    <name type="scientific">Chishuiella changwenlii</name>
    <dbReference type="NCBI Taxonomy" id="1434701"/>
    <lineage>
        <taxon>Bacteria</taxon>
        <taxon>Pseudomonadati</taxon>
        <taxon>Bacteroidota</taxon>
        <taxon>Flavobacteriia</taxon>
        <taxon>Flavobacteriales</taxon>
        <taxon>Weeksellaceae</taxon>
        <taxon>Chishuiella</taxon>
    </lineage>
</organism>
<proteinExistence type="inferred from homology"/>
<evidence type="ECO:0000313" key="3">
    <source>
        <dbReference type="EMBL" id="GGF02435.1"/>
    </source>
</evidence>
<dbReference type="Gene3D" id="3.40.50.720">
    <property type="entry name" value="NAD(P)-binding Rossmann-like Domain"/>
    <property type="match status" value="1"/>
</dbReference>
<reference evidence="3" key="5">
    <citation type="submission" date="2024-05" db="EMBL/GenBank/DDBJ databases">
        <authorList>
            <person name="Sun Q."/>
            <person name="Zhou Y."/>
        </authorList>
    </citation>
    <scope>NUCLEOTIDE SEQUENCE</scope>
    <source>
        <strain evidence="3">CGMCC 1.12707</strain>
    </source>
</reference>
<dbReference type="RefSeq" id="WP_072930014.1">
    <property type="nucleotide sequence ID" value="NZ_BMFL01000012.1"/>
</dbReference>
<dbReference type="PRINTS" id="PR00081">
    <property type="entry name" value="GDHRDH"/>
</dbReference>
<dbReference type="Proteomes" id="UP000650994">
    <property type="component" value="Unassembled WGS sequence"/>
</dbReference>
<dbReference type="EMBL" id="BMFL01000012">
    <property type="protein sequence ID" value="GGF02435.1"/>
    <property type="molecule type" value="Genomic_DNA"/>
</dbReference>
<dbReference type="PROSITE" id="PS00061">
    <property type="entry name" value="ADH_SHORT"/>
    <property type="match status" value="1"/>
</dbReference>
<evidence type="ECO:0000313" key="4">
    <source>
        <dbReference type="EMBL" id="SHK73912.1"/>
    </source>
</evidence>
<reference evidence="4" key="3">
    <citation type="submission" date="2016-11" db="EMBL/GenBank/DDBJ databases">
        <authorList>
            <person name="Jaros S."/>
            <person name="Januszkiewicz K."/>
            <person name="Wedrychowicz H."/>
        </authorList>
    </citation>
    <scope>NUCLEOTIDE SEQUENCE [LARGE SCALE GENOMIC DNA]</scope>
    <source>
        <strain evidence="4">DSM 27989</strain>
    </source>
</reference>
<dbReference type="InterPro" id="IPR036291">
    <property type="entry name" value="NAD(P)-bd_dom_sf"/>
</dbReference>
<keyword evidence="3" id="KW-0223">Dioxygenase</keyword>
<dbReference type="EMBL" id="FRBH01000003">
    <property type="protein sequence ID" value="SHK73912.1"/>
    <property type="molecule type" value="Genomic_DNA"/>
</dbReference>
<reference evidence="3" key="1">
    <citation type="journal article" date="2014" name="Int. J. Syst. Evol. Microbiol.">
        <title>Complete genome of a new Firmicutes species belonging to the dominant human colonic microbiota ('Ruminococcus bicirculans') reveals two chromosomes and a selective capacity to utilize plant glucans.</title>
        <authorList>
            <consortium name="NISC Comparative Sequencing Program"/>
            <person name="Wegmann U."/>
            <person name="Louis P."/>
            <person name="Goesmann A."/>
            <person name="Henrissat B."/>
            <person name="Duncan S.H."/>
            <person name="Flint H.J."/>
        </authorList>
    </citation>
    <scope>NUCLEOTIDE SEQUENCE</scope>
    <source>
        <strain evidence="3">CGMCC 1.12707</strain>
    </source>
</reference>
<protein>
    <submittedName>
        <fullName evidence="3">Dioxygenase</fullName>
    </submittedName>
    <submittedName>
        <fullName evidence="4">NAD(P)-dependent dehydrogenase, short-chain alcohol dehydrogenase family</fullName>
    </submittedName>
</protein>
<sequence>MNILNSFSLQGKVIVITGATGVLGESFVKAVAQAKAKVVIMGLNKERAEERKAMAQENGAEEAIVVLADVLNEEDIRRAKKEIIENFGTIDGLVNAAGGNVPGATLSPDDDLFSLDMSDIKKAIELNLYGTMIPTQILGQVIAEKGSGSIVNISSLAADRPLTRVLGYTVAKNGIAGYTKWMATELSLRYGDKVRVNAIAPGVFLTSQNKDLLIDQNGEYSSRAQKFINNTPFSRLGSPEELQGTLIYLLSDASSFVNGETVFVDGGFSAWSGV</sequence>
<dbReference type="PRINTS" id="PR00080">
    <property type="entry name" value="SDRFAMILY"/>
</dbReference>
<evidence type="ECO:0000313" key="6">
    <source>
        <dbReference type="Proteomes" id="UP000650994"/>
    </source>
</evidence>
<dbReference type="SUPFAM" id="SSF51735">
    <property type="entry name" value="NAD(P)-binding Rossmann-fold domains"/>
    <property type="match status" value="1"/>
</dbReference>
<dbReference type="AlphaFoldDB" id="A0A1M6UXE6"/>
<gene>
    <name evidence="3" type="ORF">GCM10010984_19950</name>
    <name evidence="4" type="ORF">SAMN05443634_103104</name>
</gene>
<dbReference type="STRING" id="1434701.SAMN05443634_103104"/>
<keyword evidence="6" id="KW-1185">Reference proteome</keyword>
<dbReference type="OrthoDB" id="9803333at2"/>
<dbReference type="FunFam" id="3.40.50.720:FF:000084">
    <property type="entry name" value="Short-chain dehydrogenase reductase"/>
    <property type="match status" value="1"/>
</dbReference>
<dbReference type="InterPro" id="IPR020904">
    <property type="entry name" value="Sc_DH/Rdtase_CS"/>
</dbReference>
<reference evidence="6" key="4">
    <citation type="journal article" date="2019" name="Int. J. Syst. Evol. Microbiol.">
        <title>The Global Catalogue of Microorganisms (GCM) 10K type strain sequencing project: providing services to taxonomists for standard genome sequencing and annotation.</title>
        <authorList>
            <consortium name="The Broad Institute Genomics Platform"/>
            <consortium name="The Broad Institute Genome Sequencing Center for Infectious Disease"/>
            <person name="Wu L."/>
            <person name="Ma J."/>
        </authorList>
    </citation>
    <scope>NUCLEOTIDE SEQUENCE [LARGE SCALE GENOMIC DNA]</scope>
    <source>
        <strain evidence="6">CGMCC 1.12707</strain>
    </source>
</reference>
<name>A0A1M6UXE6_9FLAO</name>
<evidence type="ECO:0000256" key="2">
    <source>
        <dbReference type="ARBA" id="ARBA00023002"/>
    </source>
</evidence>
<dbReference type="NCBIfam" id="NF006132">
    <property type="entry name" value="PRK08277.1"/>
    <property type="match status" value="1"/>
</dbReference>
<evidence type="ECO:0000313" key="5">
    <source>
        <dbReference type="Proteomes" id="UP000184120"/>
    </source>
</evidence>
<dbReference type="GO" id="GO:0016616">
    <property type="term" value="F:oxidoreductase activity, acting on the CH-OH group of donors, NAD or NADP as acceptor"/>
    <property type="evidence" value="ECO:0007669"/>
    <property type="project" value="TreeGrafter"/>
</dbReference>
<comment type="similarity">
    <text evidence="1">Belongs to the short-chain dehydrogenases/reductases (SDR) family.</text>
</comment>
<reference evidence="5" key="2">
    <citation type="submission" date="2016-11" db="EMBL/GenBank/DDBJ databases">
        <authorList>
            <person name="Varghese N."/>
            <person name="Submissions S."/>
        </authorList>
    </citation>
    <scope>NUCLEOTIDE SEQUENCE [LARGE SCALE GENOMIC DNA]</scope>
    <source>
        <strain evidence="5">DSM 27989</strain>
    </source>
</reference>
<accession>A0A1M6UXE6</accession>
<evidence type="ECO:0000256" key="1">
    <source>
        <dbReference type="ARBA" id="ARBA00006484"/>
    </source>
</evidence>
<dbReference type="Proteomes" id="UP000184120">
    <property type="component" value="Unassembled WGS sequence"/>
</dbReference>
<dbReference type="PANTHER" id="PTHR42760">
    <property type="entry name" value="SHORT-CHAIN DEHYDROGENASES/REDUCTASES FAMILY MEMBER"/>
    <property type="match status" value="1"/>
</dbReference>